<dbReference type="InterPro" id="IPR008271">
    <property type="entry name" value="Ser/Thr_kinase_AS"/>
</dbReference>
<name>A0A101N2V1_9ACTN</name>
<feature type="domain" description="Protein kinase" evidence="9">
    <location>
        <begin position="11"/>
        <end position="281"/>
    </location>
</feature>
<keyword evidence="3" id="KW-0808">Transferase</keyword>
<dbReference type="CDD" id="cd14014">
    <property type="entry name" value="STKc_PknB_like"/>
    <property type="match status" value="1"/>
</dbReference>
<dbReference type="PANTHER" id="PTHR43289">
    <property type="entry name" value="MITOGEN-ACTIVATED PROTEIN KINASE KINASE KINASE 20-RELATED"/>
    <property type="match status" value="1"/>
</dbReference>
<accession>A0A101N2V1</accession>
<comment type="caution">
    <text evidence="10">The sequence shown here is derived from an EMBL/GenBank/DDBJ whole genome shotgun (WGS) entry which is preliminary data.</text>
</comment>
<dbReference type="EMBL" id="LMWM01000029">
    <property type="protein sequence ID" value="KUM85526.1"/>
    <property type="molecule type" value="Genomic_DNA"/>
</dbReference>
<dbReference type="GO" id="GO:0005524">
    <property type="term" value="F:ATP binding"/>
    <property type="evidence" value="ECO:0007669"/>
    <property type="project" value="UniProtKB-UniRule"/>
</dbReference>
<evidence type="ECO:0000259" key="9">
    <source>
        <dbReference type="PROSITE" id="PS50011"/>
    </source>
</evidence>
<feature type="region of interest" description="Disordered" evidence="8">
    <location>
        <begin position="281"/>
        <end position="327"/>
    </location>
</feature>
<evidence type="ECO:0000256" key="2">
    <source>
        <dbReference type="ARBA" id="ARBA00022527"/>
    </source>
</evidence>
<dbReference type="Gene3D" id="3.30.200.20">
    <property type="entry name" value="Phosphorylase Kinase, domain 1"/>
    <property type="match status" value="1"/>
</dbReference>
<dbReference type="PROSITE" id="PS00107">
    <property type="entry name" value="PROTEIN_KINASE_ATP"/>
    <property type="match status" value="1"/>
</dbReference>
<dbReference type="SUPFAM" id="SSF56112">
    <property type="entry name" value="Protein kinase-like (PK-like)"/>
    <property type="match status" value="1"/>
</dbReference>
<evidence type="ECO:0000256" key="4">
    <source>
        <dbReference type="ARBA" id="ARBA00022741"/>
    </source>
</evidence>
<dbReference type="RefSeq" id="WP_051831940.1">
    <property type="nucleotide sequence ID" value="NZ_KQ948149.1"/>
</dbReference>
<sequence length="481" mass="53237">MKKDEVLGSRYKLLKHLGTGGMAVVWLARDLRDDRLVAVKCLRTQNELLDALDEDEAHDELRRMRGRFRREGTLLGRLHNRSIPELYDQGTHHAEPYLVMRYVAGKPLHRFLEQYTPTIEVSAAIGFQIAEALTCAHDLPVVHRDLKPYNLIIDENGVVVLIDFGIAKPLWPGVTDYTQHGSTVGSRGYEAPEQILERQITPKTDLYALGCVLYHLLTGHPPFSGDGLKDQHVHAAPIPPTCRVGHIPAELERLVLKLLAKEPEDRPMDTRMVAEVLRKYAPRTGDADPSPRLEPDPTRPLRLPDEYDLPTAPATPMAASNSGRRRRGSGFLSRRIFQDVTTEAEAEVDSGEPASAVDKLLELLPAARRDWGAFDPGVRTALRAAANGMRVAGRCKEAIALFEDLALRAEGKASPDELADYLEGTLGAAECRIPFGDLLPAAAARTMVLERMADVTGPRAQVLAERCQEVGIELEELGFDM</sequence>
<dbReference type="InterPro" id="IPR017441">
    <property type="entry name" value="Protein_kinase_ATP_BS"/>
</dbReference>
<reference evidence="10 11" key="1">
    <citation type="submission" date="2015-10" db="EMBL/GenBank/DDBJ databases">
        <title>Draft genome sequence of Streptomyces pseudovenezuelae DSM 40212, type strain for the species Streptomyces pseudovenezuelae.</title>
        <authorList>
            <person name="Ruckert C."/>
            <person name="Winkler A."/>
            <person name="Kalinowski J."/>
            <person name="Kampfer P."/>
            <person name="Glaeser S."/>
        </authorList>
    </citation>
    <scope>NUCLEOTIDE SEQUENCE [LARGE SCALE GENOMIC DNA]</scope>
    <source>
        <strain evidence="10 11">DSM 40212</strain>
    </source>
</reference>
<dbReference type="PROSITE" id="PS50011">
    <property type="entry name" value="PROTEIN_KINASE_DOM"/>
    <property type="match status" value="1"/>
</dbReference>
<protein>
    <recommendedName>
        <fullName evidence="1">non-specific serine/threonine protein kinase</fullName>
        <ecNumber evidence="1">2.7.11.1</ecNumber>
    </recommendedName>
</protein>
<dbReference type="PANTHER" id="PTHR43289:SF6">
    <property type="entry name" value="SERINE_THREONINE-PROTEIN KINASE NEKL-3"/>
    <property type="match status" value="1"/>
</dbReference>
<keyword evidence="5" id="KW-0418">Kinase</keyword>
<feature type="binding site" evidence="7">
    <location>
        <position position="40"/>
    </location>
    <ligand>
        <name>ATP</name>
        <dbReference type="ChEBI" id="CHEBI:30616"/>
    </ligand>
</feature>
<evidence type="ECO:0000256" key="8">
    <source>
        <dbReference type="SAM" id="MobiDB-lite"/>
    </source>
</evidence>
<dbReference type="SMART" id="SM00220">
    <property type="entry name" value="S_TKc"/>
    <property type="match status" value="1"/>
</dbReference>
<dbReference type="Pfam" id="PF00069">
    <property type="entry name" value="Pkinase"/>
    <property type="match status" value="1"/>
</dbReference>
<evidence type="ECO:0000256" key="1">
    <source>
        <dbReference type="ARBA" id="ARBA00012513"/>
    </source>
</evidence>
<dbReference type="EC" id="2.7.11.1" evidence="1"/>
<evidence type="ECO:0000256" key="5">
    <source>
        <dbReference type="ARBA" id="ARBA00022777"/>
    </source>
</evidence>
<keyword evidence="6 7" id="KW-0067">ATP-binding</keyword>
<evidence type="ECO:0000256" key="7">
    <source>
        <dbReference type="PROSITE-ProRule" id="PRU10141"/>
    </source>
</evidence>
<dbReference type="OrthoDB" id="9762169at2"/>
<evidence type="ECO:0000256" key="6">
    <source>
        <dbReference type="ARBA" id="ARBA00022840"/>
    </source>
</evidence>
<feature type="compositionally biased region" description="Basic and acidic residues" evidence="8">
    <location>
        <begin position="285"/>
        <end position="305"/>
    </location>
</feature>
<dbReference type="PROSITE" id="PS00108">
    <property type="entry name" value="PROTEIN_KINASE_ST"/>
    <property type="match status" value="1"/>
</dbReference>
<dbReference type="AlphaFoldDB" id="A0A101N2V1"/>
<dbReference type="Gene3D" id="1.10.510.10">
    <property type="entry name" value="Transferase(Phosphotransferase) domain 1"/>
    <property type="match status" value="1"/>
</dbReference>
<gene>
    <name evidence="10" type="ORF">AQI94_27100</name>
</gene>
<evidence type="ECO:0000256" key="3">
    <source>
        <dbReference type="ARBA" id="ARBA00022679"/>
    </source>
</evidence>
<dbReference type="InterPro" id="IPR011009">
    <property type="entry name" value="Kinase-like_dom_sf"/>
</dbReference>
<proteinExistence type="predicted"/>
<evidence type="ECO:0000313" key="11">
    <source>
        <dbReference type="Proteomes" id="UP000053039"/>
    </source>
</evidence>
<keyword evidence="4 7" id="KW-0547">Nucleotide-binding</keyword>
<organism evidence="10 11">
    <name type="scientific">Streptomyces pseudovenezuelae</name>
    <dbReference type="NCBI Taxonomy" id="67350"/>
    <lineage>
        <taxon>Bacteria</taxon>
        <taxon>Bacillati</taxon>
        <taxon>Actinomycetota</taxon>
        <taxon>Actinomycetes</taxon>
        <taxon>Kitasatosporales</taxon>
        <taxon>Streptomycetaceae</taxon>
        <taxon>Streptomyces</taxon>
        <taxon>Streptomyces aurantiacus group</taxon>
    </lineage>
</organism>
<dbReference type="GO" id="GO:0004674">
    <property type="term" value="F:protein serine/threonine kinase activity"/>
    <property type="evidence" value="ECO:0007669"/>
    <property type="project" value="UniProtKB-KW"/>
</dbReference>
<keyword evidence="2" id="KW-0723">Serine/threonine-protein kinase</keyword>
<dbReference type="InterPro" id="IPR000719">
    <property type="entry name" value="Prot_kinase_dom"/>
</dbReference>
<dbReference type="Proteomes" id="UP000053039">
    <property type="component" value="Unassembled WGS sequence"/>
</dbReference>
<evidence type="ECO:0000313" key="10">
    <source>
        <dbReference type="EMBL" id="KUM85526.1"/>
    </source>
</evidence>